<evidence type="ECO:0000313" key="2">
    <source>
        <dbReference type="EMBL" id="AUB84122.1"/>
    </source>
</evidence>
<dbReference type="OrthoDB" id="5298522at2"/>
<dbReference type="KEGG" id="tsy:THSYN_26420"/>
<dbReference type="Proteomes" id="UP000232638">
    <property type="component" value="Chromosome"/>
</dbReference>
<name>A0A2K8UEZ9_9GAMM</name>
<dbReference type="RefSeq" id="WP_100921789.1">
    <property type="nucleotide sequence ID" value="NZ_CP020370.1"/>
</dbReference>
<sequence length="67" mass="7411">MQQIKQTAEYTIYQKKSGRYAVKAKKQWVKAGDKTKILLAEALITQPRPKPVPEPVAEGETEAPAAS</sequence>
<protein>
    <submittedName>
        <fullName evidence="2">Uncharacterized protein</fullName>
    </submittedName>
</protein>
<evidence type="ECO:0000256" key="1">
    <source>
        <dbReference type="SAM" id="MobiDB-lite"/>
    </source>
</evidence>
<dbReference type="EMBL" id="CP020370">
    <property type="protein sequence ID" value="AUB84122.1"/>
    <property type="molecule type" value="Genomic_DNA"/>
</dbReference>
<dbReference type="AlphaFoldDB" id="A0A2K8UEZ9"/>
<reference evidence="2 3" key="1">
    <citation type="submission" date="2017-03" db="EMBL/GenBank/DDBJ databases">
        <title>Complete genome sequence of Candidatus 'Thiodictyon syntrophicum' sp. nov. strain Cad16T, a photolithoautotroph purple sulfur bacterium isolated from an alpine meromictic lake.</title>
        <authorList>
            <person name="Luedin S.M."/>
            <person name="Pothier J.F."/>
            <person name="Danza F."/>
            <person name="Storelli N."/>
            <person name="Wittwer M."/>
            <person name="Tonolla M."/>
        </authorList>
    </citation>
    <scope>NUCLEOTIDE SEQUENCE [LARGE SCALE GENOMIC DNA]</scope>
    <source>
        <strain evidence="2 3">Cad16T</strain>
    </source>
</reference>
<keyword evidence="3" id="KW-1185">Reference proteome</keyword>
<evidence type="ECO:0000313" key="3">
    <source>
        <dbReference type="Proteomes" id="UP000232638"/>
    </source>
</evidence>
<feature type="region of interest" description="Disordered" evidence="1">
    <location>
        <begin position="48"/>
        <end position="67"/>
    </location>
</feature>
<organism evidence="2 3">
    <name type="scientific">Candidatus Thiodictyon syntrophicum</name>
    <dbReference type="NCBI Taxonomy" id="1166950"/>
    <lineage>
        <taxon>Bacteria</taxon>
        <taxon>Pseudomonadati</taxon>
        <taxon>Pseudomonadota</taxon>
        <taxon>Gammaproteobacteria</taxon>
        <taxon>Chromatiales</taxon>
        <taxon>Chromatiaceae</taxon>
        <taxon>Thiodictyon</taxon>
    </lineage>
</organism>
<gene>
    <name evidence="2" type="ORF">THSYN_26420</name>
</gene>
<accession>A0A2K8UEZ9</accession>
<proteinExistence type="predicted"/>